<comment type="caution">
    <text evidence="1">The sequence shown here is derived from an EMBL/GenBank/DDBJ whole genome shotgun (WGS) entry which is preliminary data.</text>
</comment>
<dbReference type="EMBL" id="QVQT01000004">
    <property type="protein sequence ID" value="RFU16097.1"/>
    <property type="molecule type" value="Genomic_DNA"/>
</dbReference>
<keyword evidence="2" id="KW-1185">Reference proteome</keyword>
<dbReference type="AlphaFoldDB" id="A0A372IMD0"/>
<evidence type="ECO:0000313" key="2">
    <source>
        <dbReference type="Proteomes" id="UP000264702"/>
    </source>
</evidence>
<reference evidence="1 2" key="1">
    <citation type="submission" date="2018-08" db="EMBL/GenBank/DDBJ databases">
        <title>Acidipila sp. 4G-K13, an acidobacterium isolated from forest soil.</title>
        <authorList>
            <person name="Gao Z.-H."/>
            <person name="Qiu L.-H."/>
        </authorList>
    </citation>
    <scope>NUCLEOTIDE SEQUENCE [LARGE SCALE GENOMIC DNA]</scope>
    <source>
        <strain evidence="1 2">4G-K13</strain>
    </source>
</reference>
<name>A0A372IMD0_9BACT</name>
<dbReference type="SUPFAM" id="SSF74650">
    <property type="entry name" value="Galactose mutarotase-like"/>
    <property type="match status" value="1"/>
</dbReference>
<dbReference type="GO" id="GO:0005975">
    <property type="term" value="P:carbohydrate metabolic process"/>
    <property type="evidence" value="ECO:0007669"/>
    <property type="project" value="InterPro"/>
</dbReference>
<dbReference type="InterPro" id="IPR027839">
    <property type="entry name" value="DUF4432"/>
</dbReference>
<organism evidence="1 2">
    <name type="scientific">Paracidobacterium acidisoli</name>
    <dbReference type="NCBI Taxonomy" id="2303751"/>
    <lineage>
        <taxon>Bacteria</taxon>
        <taxon>Pseudomonadati</taxon>
        <taxon>Acidobacteriota</taxon>
        <taxon>Terriglobia</taxon>
        <taxon>Terriglobales</taxon>
        <taxon>Acidobacteriaceae</taxon>
        <taxon>Paracidobacterium</taxon>
    </lineage>
</organism>
<dbReference type="Pfam" id="PF14486">
    <property type="entry name" value="DUF4432"/>
    <property type="match status" value="1"/>
</dbReference>
<sequence length="318" mass="34913">MSESGMEHVEMKTNTLRVTLIPAAGGKIASLVAVRQNAELLQQPLLPYAARTMTMGFEESDASGFDECLPSVSACEVETPGGRVAIPDHGDFWRIPWAWEKNGDELRLWATGRSLPLHFERLLRLEDDILHIHYSVRNEGDFAVEYAWSAHPLFAVDEGDRILLPPSVKKAIVENSGGNRLGAQGVMHDWPRTQLRDGAPVDLSLAGSMADGVGDKLFATAPAEGWAALERMRHGVRVEVRFDAAQLPVLGLWLCYGGWPEGRVNRQYCVAIEPCTAAADSLAAAAKKGQARKLLPGESEEWEMQICISDVSRTSRQV</sequence>
<protein>
    <submittedName>
        <fullName evidence="1">DUF4432 family protein</fullName>
    </submittedName>
</protein>
<dbReference type="GO" id="GO:0003824">
    <property type="term" value="F:catalytic activity"/>
    <property type="evidence" value="ECO:0007669"/>
    <property type="project" value="InterPro"/>
</dbReference>
<accession>A0A372IMD0</accession>
<gene>
    <name evidence="1" type="ORF">D0Y96_11790</name>
</gene>
<dbReference type="Gene3D" id="2.70.98.10">
    <property type="match status" value="1"/>
</dbReference>
<dbReference type="GO" id="GO:0030246">
    <property type="term" value="F:carbohydrate binding"/>
    <property type="evidence" value="ECO:0007669"/>
    <property type="project" value="InterPro"/>
</dbReference>
<dbReference type="Proteomes" id="UP000264702">
    <property type="component" value="Unassembled WGS sequence"/>
</dbReference>
<proteinExistence type="predicted"/>
<evidence type="ECO:0000313" key="1">
    <source>
        <dbReference type="EMBL" id="RFU16097.1"/>
    </source>
</evidence>
<dbReference type="InterPro" id="IPR011013">
    <property type="entry name" value="Gal_mutarotase_sf_dom"/>
</dbReference>
<dbReference type="InterPro" id="IPR014718">
    <property type="entry name" value="GH-type_carb-bd"/>
</dbReference>